<organism evidence="2 3">
    <name type="scientific">Lentithecium fluviatile CBS 122367</name>
    <dbReference type="NCBI Taxonomy" id="1168545"/>
    <lineage>
        <taxon>Eukaryota</taxon>
        <taxon>Fungi</taxon>
        <taxon>Dikarya</taxon>
        <taxon>Ascomycota</taxon>
        <taxon>Pezizomycotina</taxon>
        <taxon>Dothideomycetes</taxon>
        <taxon>Pleosporomycetidae</taxon>
        <taxon>Pleosporales</taxon>
        <taxon>Massarineae</taxon>
        <taxon>Lentitheciaceae</taxon>
        <taxon>Lentithecium</taxon>
    </lineage>
</organism>
<feature type="region of interest" description="Disordered" evidence="1">
    <location>
        <begin position="357"/>
        <end position="388"/>
    </location>
</feature>
<dbReference type="EMBL" id="MU005580">
    <property type="protein sequence ID" value="KAF2684874.1"/>
    <property type="molecule type" value="Genomic_DNA"/>
</dbReference>
<dbReference type="Proteomes" id="UP000799291">
    <property type="component" value="Unassembled WGS sequence"/>
</dbReference>
<accession>A0A6G1J2X2</accession>
<protein>
    <submittedName>
        <fullName evidence="2">Uncharacterized protein</fullName>
    </submittedName>
</protein>
<feature type="compositionally biased region" description="Polar residues" evidence="1">
    <location>
        <begin position="248"/>
        <end position="283"/>
    </location>
</feature>
<evidence type="ECO:0000313" key="3">
    <source>
        <dbReference type="Proteomes" id="UP000799291"/>
    </source>
</evidence>
<keyword evidence="3" id="KW-1185">Reference proteome</keyword>
<sequence>MPSWRSAFRRRASTQTLRTTFEEENSTKDHFLLPISTKLVEEQTTAPVQLPAPGADVHEVRFFLYHLLTYKGNNIARRWPQWILETCAYWSGSGAALREWEGDFQLLVPKSAGHAELDKNSKYVDSPPGDCRLYIGTVIGRAVKKMKAEEETAFNHHQQWLAKERGSGSQHSVYRNAASNFSTSDVQSNFGTQGYPMQATASFMSLPASYSQQSPYSYAGPIHPSLPSHFAPSVHDSMYARHGTACQSIDVSPTSSGDSGATNSTDKTTPPSSVEESTAQQRPPSRYGKRSRPPLHPVAEMAELEMQSAYSLPAPGFTFMPTVETVSDAASCRSTLRPSRSQMNCLLSGNYVQASASYPDQTPHMDFGSHQSRPPSIYSTQHGQASTASLHQGLQNLQFAEQMQRQGSPASVLSRASHGTIRRTSTPGTQRHPPMSTTSLSYPRSDISRVRDRTPSARPPSLVSSQSHQIPPFILGKFPIHEPPRVPVLKSFTSADRTFATASTDQFALTQGLLHSTQATDPAKAREVARREIARMQGIMPSNLRREGLDPSGPTLRKRDELTGQTQLTLVEAIATREALQGKLKNRLP</sequence>
<dbReference type="OrthoDB" id="3946303at2759"/>
<evidence type="ECO:0000256" key="1">
    <source>
        <dbReference type="SAM" id="MobiDB-lite"/>
    </source>
</evidence>
<evidence type="ECO:0000313" key="2">
    <source>
        <dbReference type="EMBL" id="KAF2684874.1"/>
    </source>
</evidence>
<feature type="compositionally biased region" description="Polar residues" evidence="1">
    <location>
        <begin position="402"/>
        <end position="411"/>
    </location>
</feature>
<feature type="region of interest" description="Disordered" evidence="1">
    <location>
        <begin position="248"/>
        <end position="294"/>
    </location>
</feature>
<feature type="compositionally biased region" description="Polar residues" evidence="1">
    <location>
        <begin position="369"/>
        <end position="388"/>
    </location>
</feature>
<proteinExistence type="predicted"/>
<gene>
    <name evidence="2" type="ORF">K458DRAFT_27868</name>
</gene>
<reference evidence="2" key="1">
    <citation type="journal article" date="2020" name="Stud. Mycol.">
        <title>101 Dothideomycetes genomes: a test case for predicting lifestyles and emergence of pathogens.</title>
        <authorList>
            <person name="Haridas S."/>
            <person name="Albert R."/>
            <person name="Binder M."/>
            <person name="Bloem J."/>
            <person name="Labutti K."/>
            <person name="Salamov A."/>
            <person name="Andreopoulos B."/>
            <person name="Baker S."/>
            <person name="Barry K."/>
            <person name="Bills G."/>
            <person name="Bluhm B."/>
            <person name="Cannon C."/>
            <person name="Castanera R."/>
            <person name="Culley D."/>
            <person name="Daum C."/>
            <person name="Ezra D."/>
            <person name="Gonzalez J."/>
            <person name="Henrissat B."/>
            <person name="Kuo A."/>
            <person name="Liang C."/>
            <person name="Lipzen A."/>
            <person name="Lutzoni F."/>
            <person name="Magnuson J."/>
            <person name="Mondo S."/>
            <person name="Nolan M."/>
            <person name="Ohm R."/>
            <person name="Pangilinan J."/>
            <person name="Park H.-J."/>
            <person name="Ramirez L."/>
            <person name="Alfaro M."/>
            <person name="Sun H."/>
            <person name="Tritt A."/>
            <person name="Yoshinaga Y."/>
            <person name="Zwiers L.-H."/>
            <person name="Turgeon B."/>
            <person name="Goodwin S."/>
            <person name="Spatafora J."/>
            <person name="Crous P."/>
            <person name="Grigoriev I."/>
        </authorList>
    </citation>
    <scope>NUCLEOTIDE SEQUENCE</scope>
    <source>
        <strain evidence="2">CBS 122367</strain>
    </source>
</reference>
<dbReference type="AlphaFoldDB" id="A0A6G1J2X2"/>
<feature type="compositionally biased region" description="Basic and acidic residues" evidence="1">
    <location>
        <begin position="446"/>
        <end position="455"/>
    </location>
</feature>
<feature type="region of interest" description="Disordered" evidence="1">
    <location>
        <begin position="402"/>
        <end position="467"/>
    </location>
</feature>
<name>A0A6G1J2X2_9PLEO</name>
<feature type="compositionally biased region" description="Polar residues" evidence="1">
    <location>
        <begin position="422"/>
        <end position="442"/>
    </location>
</feature>